<feature type="signal peptide" evidence="1">
    <location>
        <begin position="1"/>
        <end position="19"/>
    </location>
</feature>
<dbReference type="OrthoDB" id="9788332at2"/>
<organism evidence="2 3">
    <name type="scientific">Winogradskyella wandonensis</name>
    <dbReference type="NCBI Taxonomy" id="1442586"/>
    <lineage>
        <taxon>Bacteria</taxon>
        <taxon>Pseudomonadati</taxon>
        <taxon>Bacteroidota</taxon>
        <taxon>Flavobacteriia</taxon>
        <taxon>Flavobacteriales</taxon>
        <taxon>Flavobacteriaceae</taxon>
        <taxon>Winogradskyella</taxon>
    </lineage>
</organism>
<proteinExistence type="predicted"/>
<protein>
    <submittedName>
        <fullName evidence="2">Uncharacterized protein (DUF2141 family)</fullName>
    </submittedName>
</protein>
<dbReference type="RefSeq" id="WP_132705196.1">
    <property type="nucleotide sequence ID" value="NZ_SMGI01000003.1"/>
</dbReference>
<comment type="caution">
    <text evidence="2">The sequence shown here is derived from an EMBL/GenBank/DDBJ whole genome shotgun (WGS) entry which is preliminary data.</text>
</comment>
<keyword evidence="1" id="KW-0732">Signal</keyword>
<evidence type="ECO:0000313" key="2">
    <source>
        <dbReference type="EMBL" id="TCK66672.1"/>
    </source>
</evidence>
<dbReference type="Proteomes" id="UP000295714">
    <property type="component" value="Unassembled WGS sequence"/>
</dbReference>
<name>A0A4R1KNU0_9FLAO</name>
<dbReference type="AlphaFoldDB" id="A0A4R1KNU0"/>
<dbReference type="EMBL" id="SMGI01000003">
    <property type="protein sequence ID" value="TCK66672.1"/>
    <property type="molecule type" value="Genomic_DNA"/>
</dbReference>
<keyword evidence="3" id="KW-1185">Reference proteome</keyword>
<feature type="chain" id="PRO_5020462181" evidence="1">
    <location>
        <begin position="20"/>
        <end position="137"/>
    </location>
</feature>
<accession>A0A4R1KNU0</accession>
<sequence length="137" mass="14992">MKNLFFTIALVFTSFIGFSQEGATITVTIDNVANNNGTVGMALHTENTFMKAAPIMAKSSKIEDNKVVITFENVQPGVYAVLANHDANDNGKMDFRENGMPLEAYGASNNVMNFGPPQFADAKFTVTDKDIELTIRF</sequence>
<dbReference type="InterPro" id="IPR018673">
    <property type="entry name" value="DUF2141"/>
</dbReference>
<gene>
    <name evidence="2" type="ORF">DFQ05_1945</name>
</gene>
<evidence type="ECO:0000313" key="3">
    <source>
        <dbReference type="Proteomes" id="UP000295714"/>
    </source>
</evidence>
<reference evidence="2 3" key="1">
    <citation type="journal article" date="2015" name="Stand. Genomic Sci.">
        <title>Genomic Encyclopedia of Bacterial and Archaeal Type Strains, Phase III: the genomes of soil and plant-associated and newly described type strains.</title>
        <authorList>
            <person name="Whitman W.B."/>
            <person name="Woyke T."/>
            <person name="Klenk H.P."/>
            <person name="Zhou Y."/>
            <person name="Lilburn T.G."/>
            <person name="Beck B.J."/>
            <person name="De Vos P."/>
            <person name="Vandamme P."/>
            <person name="Eisen J.A."/>
            <person name="Garrity G."/>
            <person name="Hugenholtz P."/>
            <person name="Kyrpides N.C."/>
        </authorList>
    </citation>
    <scope>NUCLEOTIDE SEQUENCE [LARGE SCALE GENOMIC DNA]</scope>
    <source>
        <strain evidence="2 3">CECT 8445</strain>
    </source>
</reference>
<dbReference type="Pfam" id="PF09912">
    <property type="entry name" value="DUF2141"/>
    <property type="match status" value="1"/>
</dbReference>
<evidence type="ECO:0000256" key="1">
    <source>
        <dbReference type="SAM" id="SignalP"/>
    </source>
</evidence>